<evidence type="ECO:0000313" key="1">
    <source>
        <dbReference type="EMBL" id="SDN44551.1"/>
    </source>
</evidence>
<dbReference type="AlphaFoldDB" id="A0A1H0BG11"/>
<name>A0A1H0BG11_9HYPH</name>
<dbReference type="Proteomes" id="UP000198704">
    <property type="component" value="Unassembled WGS sequence"/>
</dbReference>
<proteinExistence type="predicted"/>
<keyword evidence="2" id="KW-1185">Reference proteome</keyword>
<protein>
    <submittedName>
        <fullName evidence="1">Uncharacterized protein</fullName>
    </submittedName>
</protein>
<organism evidence="1 2">
    <name type="scientific">Methylobacterium phyllostachyos</name>
    <dbReference type="NCBI Taxonomy" id="582672"/>
    <lineage>
        <taxon>Bacteria</taxon>
        <taxon>Pseudomonadati</taxon>
        <taxon>Pseudomonadota</taxon>
        <taxon>Alphaproteobacteria</taxon>
        <taxon>Hyphomicrobiales</taxon>
        <taxon>Methylobacteriaceae</taxon>
        <taxon>Methylobacterium</taxon>
    </lineage>
</organism>
<dbReference type="RefSeq" id="WP_091716788.1">
    <property type="nucleotide sequence ID" value="NZ_FNHS01000008.1"/>
</dbReference>
<sequence length="219" mass="23640">MPFHRPSRLRAAPVAIVIGLGLIAGLAPALAEPASDTTVAWHCYRNAAATVLATEKTDSVGSKLLLRKTTADLKADCAVEQRPSDRVLGEDDPNDAKGWSAYTVVGLVKNLLILDEGTSPDRNLVIVEVPAGRKLLDVGYSVQDGCGPSSGCQSEEFRFDDKELTFWRQLKDKPTPKNCPGYAGFMKTTGAAALEERSVFTFVTRKVEGSGTRRCTARQ</sequence>
<dbReference type="EMBL" id="FNHS01000008">
    <property type="protein sequence ID" value="SDN44551.1"/>
    <property type="molecule type" value="Genomic_DNA"/>
</dbReference>
<gene>
    <name evidence="1" type="ORF">SAMN05216360_108161</name>
</gene>
<dbReference type="STRING" id="582672.SAMN05216360_108161"/>
<accession>A0A1H0BG11</accession>
<dbReference type="OrthoDB" id="8368506at2"/>
<reference evidence="2" key="1">
    <citation type="submission" date="2016-10" db="EMBL/GenBank/DDBJ databases">
        <authorList>
            <person name="Varghese N."/>
            <person name="Submissions S."/>
        </authorList>
    </citation>
    <scope>NUCLEOTIDE SEQUENCE [LARGE SCALE GENOMIC DNA]</scope>
    <source>
        <strain evidence="2">BL47</strain>
    </source>
</reference>
<evidence type="ECO:0000313" key="2">
    <source>
        <dbReference type="Proteomes" id="UP000198704"/>
    </source>
</evidence>